<name>A0A8S3ITU4_9BILA</name>
<keyword evidence="1" id="KW-0732">Signal</keyword>
<dbReference type="GO" id="GO:0005975">
    <property type="term" value="P:carbohydrate metabolic process"/>
    <property type="evidence" value="ECO:0007669"/>
    <property type="project" value="TreeGrafter"/>
</dbReference>
<dbReference type="EMBL" id="CAJOBI010336769">
    <property type="protein sequence ID" value="CAF5207064.1"/>
    <property type="molecule type" value="Genomic_DNA"/>
</dbReference>
<dbReference type="AlphaFoldDB" id="A0A8S3ITU4"/>
<protein>
    <submittedName>
        <fullName evidence="2">Uncharacterized protein</fullName>
    </submittedName>
</protein>
<dbReference type="PANTHER" id="PTHR11051:SF8">
    <property type="entry name" value="PROTEIN-GLUCOSYLGALACTOSYLHYDROXYLYSINE GLUCOSIDASE"/>
    <property type="match status" value="1"/>
</dbReference>
<reference evidence="2" key="1">
    <citation type="submission" date="2021-02" db="EMBL/GenBank/DDBJ databases">
        <authorList>
            <person name="Nowell W R."/>
        </authorList>
    </citation>
    <scope>NUCLEOTIDE SEQUENCE</scope>
</reference>
<feature type="chain" id="PRO_5035759269" evidence="1">
    <location>
        <begin position="18"/>
        <end position="175"/>
    </location>
</feature>
<proteinExistence type="predicted"/>
<accession>A0A8S3ITU4</accession>
<gene>
    <name evidence="2" type="ORF">SMN809_LOCUS77217</name>
</gene>
<evidence type="ECO:0000313" key="3">
    <source>
        <dbReference type="Proteomes" id="UP000676336"/>
    </source>
</evidence>
<dbReference type="Proteomes" id="UP000676336">
    <property type="component" value="Unassembled WGS sequence"/>
</dbReference>
<feature type="non-terminal residue" evidence="2">
    <location>
        <position position="1"/>
    </location>
</feature>
<organism evidence="2 3">
    <name type="scientific">Rotaria magnacalcarata</name>
    <dbReference type="NCBI Taxonomy" id="392030"/>
    <lineage>
        <taxon>Eukaryota</taxon>
        <taxon>Metazoa</taxon>
        <taxon>Spiralia</taxon>
        <taxon>Gnathifera</taxon>
        <taxon>Rotifera</taxon>
        <taxon>Eurotatoria</taxon>
        <taxon>Bdelloidea</taxon>
        <taxon>Philodinida</taxon>
        <taxon>Philodinidae</taxon>
        <taxon>Rotaria</taxon>
    </lineage>
</organism>
<dbReference type="PANTHER" id="PTHR11051">
    <property type="entry name" value="GLYCOSYL HYDROLASE-RELATED"/>
    <property type="match status" value="1"/>
</dbReference>
<comment type="caution">
    <text evidence="2">The sequence shown here is derived from an EMBL/GenBank/DDBJ whole genome shotgun (WGS) entry which is preliminary data.</text>
</comment>
<dbReference type="GO" id="GO:0004553">
    <property type="term" value="F:hydrolase activity, hydrolyzing O-glycosyl compounds"/>
    <property type="evidence" value="ECO:0007669"/>
    <property type="project" value="TreeGrafter"/>
</dbReference>
<evidence type="ECO:0000256" key="1">
    <source>
        <dbReference type="SAM" id="SignalP"/>
    </source>
</evidence>
<feature type="signal peptide" evidence="1">
    <location>
        <begin position="1"/>
        <end position="17"/>
    </location>
</feature>
<evidence type="ECO:0000313" key="2">
    <source>
        <dbReference type="EMBL" id="CAF5207064.1"/>
    </source>
</evidence>
<sequence>MLFLLLIIPSIFILVRTVSIEESNSTTTFSTDKLPRNGPFLDFRLLPYIGNGHVATVVYSDFIYMNGLYNGENGTSHRARIPSTLNWKFKIKSKSSLYTLNVSSGIFIETLENDEVRVERRFFASQEYTELLVAHVLLIRKAPTGQKIVVPVKVHEHITSIDINLTVVTRNPQYV</sequence>